<evidence type="ECO:0000259" key="1">
    <source>
        <dbReference type="PROSITE" id="PS50902"/>
    </source>
</evidence>
<evidence type="ECO:0000313" key="3">
    <source>
        <dbReference type="Proteomes" id="UP000239471"/>
    </source>
</evidence>
<dbReference type="GO" id="GO:0010181">
    <property type="term" value="F:FMN binding"/>
    <property type="evidence" value="ECO:0007669"/>
    <property type="project" value="InterPro"/>
</dbReference>
<feature type="domain" description="Flavodoxin-like" evidence="1">
    <location>
        <begin position="3"/>
        <end position="159"/>
    </location>
</feature>
<dbReference type="SUPFAM" id="SSF52218">
    <property type="entry name" value="Flavoproteins"/>
    <property type="match status" value="1"/>
</dbReference>
<dbReference type="PANTHER" id="PTHR39201">
    <property type="entry name" value="EXPORTED PROTEIN-RELATED"/>
    <property type="match status" value="1"/>
</dbReference>
<dbReference type="Pfam" id="PF12682">
    <property type="entry name" value="Flavodoxin_4"/>
    <property type="match status" value="1"/>
</dbReference>
<dbReference type="InterPro" id="IPR029039">
    <property type="entry name" value="Flavoprotein-like_sf"/>
</dbReference>
<sequence length="160" mass="18401">MKTLVIYYSLEGNTKLIAETIAKETNADILELKTKKEYPTGRFKKYLWGGKSVLLNQKPDLLEIDLDPNEYDRIFIGTPIWVGTYAPPFNTFIENCNIENKKICLFACHGGGGAKKFYTNFKNKLPNNEYIGEIDFLEPVKKNTEESLIQVRVWINNLKS</sequence>
<comment type="caution">
    <text evidence="2">The sequence shown here is derived from an EMBL/GenBank/DDBJ whole genome shotgun (WGS) entry which is preliminary data.</text>
</comment>
<proteinExistence type="predicted"/>
<dbReference type="PROSITE" id="PS50902">
    <property type="entry name" value="FLAVODOXIN_LIKE"/>
    <property type="match status" value="1"/>
</dbReference>
<accession>A0A2T0BBT0</accession>
<reference evidence="2 3" key="1">
    <citation type="submission" date="2018-03" db="EMBL/GenBank/DDBJ databases">
        <title>Genome sequence of Clostridium vincentii DSM 10228.</title>
        <authorList>
            <person name="Poehlein A."/>
            <person name="Daniel R."/>
        </authorList>
    </citation>
    <scope>NUCLEOTIDE SEQUENCE [LARGE SCALE GENOMIC DNA]</scope>
    <source>
        <strain evidence="2 3">DSM 10228</strain>
    </source>
</reference>
<keyword evidence="3" id="KW-1185">Reference proteome</keyword>
<evidence type="ECO:0000313" key="2">
    <source>
        <dbReference type="EMBL" id="PRR81356.1"/>
    </source>
</evidence>
<organism evidence="2 3">
    <name type="scientific">Clostridium vincentii</name>
    <dbReference type="NCBI Taxonomy" id="52704"/>
    <lineage>
        <taxon>Bacteria</taxon>
        <taxon>Bacillati</taxon>
        <taxon>Bacillota</taxon>
        <taxon>Clostridia</taxon>
        <taxon>Eubacteriales</taxon>
        <taxon>Clostridiaceae</taxon>
        <taxon>Clostridium</taxon>
    </lineage>
</organism>
<dbReference type="PROSITE" id="PS00201">
    <property type="entry name" value="FLAVODOXIN"/>
    <property type="match status" value="1"/>
</dbReference>
<dbReference type="InterPro" id="IPR001226">
    <property type="entry name" value="Flavodoxin_CS"/>
</dbReference>
<name>A0A2T0BBT0_9CLOT</name>
<dbReference type="InterPro" id="IPR008254">
    <property type="entry name" value="Flavodoxin/NO_synth"/>
</dbReference>
<dbReference type="OrthoDB" id="9806505at2"/>
<dbReference type="Proteomes" id="UP000239471">
    <property type="component" value="Unassembled WGS sequence"/>
</dbReference>
<gene>
    <name evidence="2" type="ORF">CLVI_25890</name>
</gene>
<dbReference type="Gene3D" id="3.40.50.360">
    <property type="match status" value="1"/>
</dbReference>
<dbReference type="GO" id="GO:0016651">
    <property type="term" value="F:oxidoreductase activity, acting on NAD(P)H"/>
    <property type="evidence" value="ECO:0007669"/>
    <property type="project" value="UniProtKB-ARBA"/>
</dbReference>
<dbReference type="RefSeq" id="WP_106060507.1">
    <property type="nucleotide sequence ID" value="NZ_PVXQ01000031.1"/>
</dbReference>
<dbReference type="EMBL" id="PVXQ01000031">
    <property type="protein sequence ID" value="PRR81356.1"/>
    <property type="molecule type" value="Genomic_DNA"/>
</dbReference>
<protein>
    <submittedName>
        <fullName evidence="2">Flavodoxin</fullName>
    </submittedName>
</protein>
<dbReference type="GO" id="GO:0009055">
    <property type="term" value="F:electron transfer activity"/>
    <property type="evidence" value="ECO:0007669"/>
    <property type="project" value="InterPro"/>
</dbReference>
<dbReference type="AlphaFoldDB" id="A0A2T0BBT0"/>
<dbReference type="PANTHER" id="PTHR39201:SF1">
    <property type="entry name" value="FLAVODOXIN-LIKE DOMAIN-CONTAINING PROTEIN"/>
    <property type="match status" value="1"/>
</dbReference>